<gene>
    <name evidence="2" type="ORF">CPB83DRAFT_598986</name>
</gene>
<name>A0A9P6JL15_9AGAR</name>
<evidence type="ECO:0000313" key="2">
    <source>
        <dbReference type="EMBL" id="KAF9524746.1"/>
    </source>
</evidence>
<dbReference type="Proteomes" id="UP000807306">
    <property type="component" value="Unassembled WGS sequence"/>
</dbReference>
<sequence length="580" mass="66198">MAQFNSQFSSFLQTNFVPSTLIRNEISDFLDGPERALEVLNAEVTRAEQQLADAKQKRDGLQSSIQQHRWLLTSFRRLPDDMLREIFLWCLPVNKNAALTAIEAPLLLGRVCSRWRTIVYRTPRLWASLHVPCPIPPSPTNTSLHLTQRFRQVWDDFERKLAYHSAAVEAWLTRSGSLPLSLSFHPRESAPAQHERYVKIYLDIMLKFTDRWGDIQMTIPAGDHSSTLALLTPQSLPQLKHVDLKFACRLPHDKRWVSSGLLHAPNLRTIQFTFFPQPISAINIAWSNLTRLSIQDLNSPSRMKRISLKDAHHLLSHSPKLQYCFIKIIDINDSVSPSEEISLPDLDTLVLVEAAWNIGTLFESLKLPSLRKLCYHSSFAPSTTRSPLLTLLERSGSQLERLITDIFNFTLDDLLAAFKFTPSLTHFTNRVCLPSLSRDQSRLRSCLPVGPHLIRVFINLLTPGYLDMDNWPQLRFVEMRDIGNILDSDVLNLIHGRMDAASIPSTSCMDNGYASLEHVRIWFSKEMVNDIRPSFERYSGLKVELFYPTPRIISSGMFPARTGSLTRTTTPINIMDDFAP</sequence>
<keyword evidence="3" id="KW-1185">Reference proteome</keyword>
<dbReference type="OrthoDB" id="3248197at2759"/>
<dbReference type="Gene3D" id="1.20.1280.50">
    <property type="match status" value="1"/>
</dbReference>
<feature type="coiled-coil region" evidence="1">
    <location>
        <begin position="37"/>
        <end position="64"/>
    </location>
</feature>
<dbReference type="Gene3D" id="3.80.10.10">
    <property type="entry name" value="Ribonuclease Inhibitor"/>
    <property type="match status" value="1"/>
</dbReference>
<evidence type="ECO:0000256" key="1">
    <source>
        <dbReference type="SAM" id="Coils"/>
    </source>
</evidence>
<reference evidence="2" key="1">
    <citation type="submission" date="2020-11" db="EMBL/GenBank/DDBJ databases">
        <authorList>
            <consortium name="DOE Joint Genome Institute"/>
            <person name="Ahrendt S."/>
            <person name="Riley R."/>
            <person name="Andreopoulos W."/>
            <person name="Labutti K."/>
            <person name="Pangilinan J."/>
            <person name="Ruiz-Duenas F.J."/>
            <person name="Barrasa J.M."/>
            <person name="Sanchez-Garcia M."/>
            <person name="Camarero S."/>
            <person name="Miyauchi S."/>
            <person name="Serrano A."/>
            <person name="Linde D."/>
            <person name="Babiker R."/>
            <person name="Drula E."/>
            <person name="Ayuso-Fernandez I."/>
            <person name="Pacheco R."/>
            <person name="Padilla G."/>
            <person name="Ferreira P."/>
            <person name="Barriuso J."/>
            <person name="Kellner H."/>
            <person name="Castanera R."/>
            <person name="Alfaro M."/>
            <person name="Ramirez L."/>
            <person name="Pisabarro A.G."/>
            <person name="Kuo A."/>
            <person name="Tritt A."/>
            <person name="Lipzen A."/>
            <person name="He G."/>
            <person name="Yan M."/>
            <person name="Ng V."/>
            <person name="Cullen D."/>
            <person name="Martin F."/>
            <person name="Rosso M.-N."/>
            <person name="Henrissat B."/>
            <person name="Hibbett D."/>
            <person name="Martinez A.T."/>
            <person name="Grigoriev I.V."/>
        </authorList>
    </citation>
    <scope>NUCLEOTIDE SEQUENCE</scope>
    <source>
        <strain evidence="2">CBS 506.95</strain>
    </source>
</reference>
<evidence type="ECO:0000313" key="3">
    <source>
        <dbReference type="Proteomes" id="UP000807306"/>
    </source>
</evidence>
<proteinExistence type="predicted"/>
<dbReference type="EMBL" id="MU157894">
    <property type="protein sequence ID" value="KAF9524746.1"/>
    <property type="molecule type" value="Genomic_DNA"/>
</dbReference>
<evidence type="ECO:0008006" key="4">
    <source>
        <dbReference type="Google" id="ProtNLM"/>
    </source>
</evidence>
<keyword evidence="1" id="KW-0175">Coiled coil</keyword>
<accession>A0A9P6JL15</accession>
<protein>
    <recommendedName>
        <fullName evidence="4">F-box domain-containing protein</fullName>
    </recommendedName>
</protein>
<dbReference type="AlphaFoldDB" id="A0A9P6JL15"/>
<comment type="caution">
    <text evidence="2">The sequence shown here is derived from an EMBL/GenBank/DDBJ whole genome shotgun (WGS) entry which is preliminary data.</text>
</comment>
<organism evidence="2 3">
    <name type="scientific">Crepidotus variabilis</name>
    <dbReference type="NCBI Taxonomy" id="179855"/>
    <lineage>
        <taxon>Eukaryota</taxon>
        <taxon>Fungi</taxon>
        <taxon>Dikarya</taxon>
        <taxon>Basidiomycota</taxon>
        <taxon>Agaricomycotina</taxon>
        <taxon>Agaricomycetes</taxon>
        <taxon>Agaricomycetidae</taxon>
        <taxon>Agaricales</taxon>
        <taxon>Agaricineae</taxon>
        <taxon>Crepidotaceae</taxon>
        <taxon>Crepidotus</taxon>
    </lineage>
</organism>
<dbReference type="InterPro" id="IPR032675">
    <property type="entry name" value="LRR_dom_sf"/>
</dbReference>